<evidence type="ECO:0000259" key="1">
    <source>
        <dbReference type="Pfam" id="PF00149"/>
    </source>
</evidence>
<dbReference type="SUPFAM" id="SSF56300">
    <property type="entry name" value="Metallo-dependent phosphatases"/>
    <property type="match status" value="1"/>
</dbReference>
<accession>A0A1W2H265</accession>
<dbReference type="AlphaFoldDB" id="A0A1W2H265"/>
<dbReference type="EMBL" id="LT838813">
    <property type="protein sequence ID" value="SMD43003.1"/>
    <property type="molecule type" value="Genomic_DNA"/>
</dbReference>
<protein>
    <submittedName>
        <fullName evidence="2">Calcineurin-like phosphoesterase</fullName>
    </submittedName>
</protein>
<sequence length="384" mass="44622">MFEPLLIIDFGEKTFYIHFMTMKLFLKNISLTLLCIFFSKELYPQKSAISTGPYIFLKENRFTVKWVEDGKMKKYYELDSDFIGRKFGFTLDPESIKRKMADTPDFYQNYHDVPNLLVISDVHGQYDLMVELLKSQGIIDEYLNWIYGKGHLVINGDILGRGDKVTEALWLAYQLEDQAQNAGGRLHFLLGNHELMVLENDLRFLNQKYNKSARIKKKSLRDLHNQYSVLGNWLRKRPAIVTIDGLLITHAGISPEFVSRKLTVFDVNKIFYENILSTTRSKTNRRRDIEFLTGSNGPLWYRGYFEQNNIGMRDMDSILEYFGTNRIIIGHTSVRSITLLLGGKIIAVDSNIKEGQNGEVLIIEDRTFYRGLKDGSRFRFPPMN</sequence>
<dbReference type="PANTHER" id="PTHR46546:SF4">
    <property type="entry name" value="SHEWANELLA-LIKE PROTEIN PHOSPHATASE 1"/>
    <property type="match status" value="1"/>
</dbReference>
<gene>
    <name evidence="2" type="ORF">SAMN00777080_1574</name>
</gene>
<dbReference type="GO" id="GO:0016787">
    <property type="term" value="F:hydrolase activity"/>
    <property type="evidence" value="ECO:0007669"/>
    <property type="project" value="InterPro"/>
</dbReference>
<dbReference type="Pfam" id="PF00149">
    <property type="entry name" value="Metallophos"/>
    <property type="match status" value="1"/>
</dbReference>
<dbReference type="PANTHER" id="PTHR46546">
    <property type="entry name" value="SHEWANELLA-LIKE PROTEIN PHOSPHATASE 1"/>
    <property type="match status" value="1"/>
</dbReference>
<dbReference type="Proteomes" id="UP000192333">
    <property type="component" value="Chromosome I"/>
</dbReference>
<dbReference type="STRING" id="758820.SAMN00777080_1574"/>
<dbReference type="InterPro" id="IPR004843">
    <property type="entry name" value="Calcineurin-like_PHP"/>
</dbReference>
<dbReference type="Gene3D" id="3.60.21.10">
    <property type="match status" value="1"/>
</dbReference>
<dbReference type="OrthoDB" id="7550081at2"/>
<name>A0A1W2H265_9BACT</name>
<proteinExistence type="predicted"/>
<keyword evidence="3" id="KW-1185">Reference proteome</keyword>
<organism evidence="2 3">
    <name type="scientific">Aquiflexum balticum DSM 16537</name>
    <dbReference type="NCBI Taxonomy" id="758820"/>
    <lineage>
        <taxon>Bacteria</taxon>
        <taxon>Pseudomonadati</taxon>
        <taxon>Bacteroidota</taxon>
        <taxon>Cytophagia</taxon>
        <taxon>Cytophagales</taxon>
        <taxon>Cyclobacteriaceae</taxon>
        <taxon>Aquiflexum</taxon>
    </lineage>
</organism>
<evidence type="ECO:0000313" key="2">
    <source>
        <dbReference type="EMBL" id="SMD43003.1"/>
    </source>
</evidence>
<reference evidence="3" key="1">
    <citation type="submission" date="2017-04" db="EMBL/GenBank/DDBJ databases">
        <authorList>
            <person name="Varghese N."/>
            <person name="Submissions S."/>
        </authorList>
    </citation>
    <scope>NUCLEOTIDE SEQUENCE [LARGE SCALE GENOMIC DNA]</scope>
    <source>
        <strain evidence="3">DSM 16537</strain>
    </source>
</reference>
<feature type="domain" description="Calcineurin-like phosphoesterase" evidence="1">
    <location>
        <begin position="116"/>
        <end position="332"/>
    </location>
</feature>
<evidence type="ECO:0000313" key="3">
    <source>
        <dbReference type="Proteomes" id="UP000192333"/>
    </source>
</evidence>
<dbReference type="InterPro" id="IPR029052">
    <property type="entry name" value="Metallo-depent_PP-like"/>
</dbReference>